<name>A0AAV2YUM9_9STRA</name>
<dbReference type="Proteomes" id="UP001146120">
    <property type="component" value="Unassembled WGS sequence"/>
</dbReference>
<reference evidence="3" key="1">
    <citation type="submission" date="2022-11" db="EMBL/GenBank/DDBJ databases">
        <authorList>
            <person name="Morgan W.R."/>
            <person name="Tartar A."/>
        </authorList>
    </citation>
    <scope>NUCLEOTIDE SEQUENCE</scope>
    <source>
        <strain evidence="3">ARSEF 373</strain>
    </source>
</reference>
<feature type="region of interest" description="Disordered" evidence="2">
    <location>
        <begin position="67"/>
        <end position="95"/>
    </location>
</feature>
<feature type="compositionally biased region" description="Low complexity" evidence="2">
    <location>
        <begin position="145"/>
        <end position="155"/>
    </location>
</feature>
<feature type="coiled-coil region" evidence="1">
    <location>
        <begin position="618"/>
        <end position="679"/>
    </location>
</feature>
<evidence type="ECO:0000313" key="4">
    <source>
        <dbReference type="Proteomes" id="UP001146120"/>
    </source>
</evidence>
<comment type="caution">
    <text evidence="3">The sequence shown here is derived from an EMBL/GenBank/DDBJ whole genome shotgun (WGS) entry which is preliminary data.</text>
</comment>
<dbReference type="EMBL" id="DAKRPA010000151">
    <property type="protein sequence ID" value="DAZ96927.1"/>
    <property type="molecule type" value="Genomic_DNA"/>
</dbReference>
<dbReference type="AlphaFoldDB" id="A0AAV2YUM9"/>
<feature type="region of interest" description="Disordered" evidence="2">
    <location>
        <begin position="118"/>
        <end position="157"/>
    </location>
</feature>
<proteinExistence type="predicted"/>
<feature type="region of interest" description="Disordered" evidence="2">
    <location>
        <begin position="269"/>
        <end position="290"/>
    </location>
</feature>
<keyword evidence="4" id="KW-1185">Reference proteome</keyword>
<evidence type="ECO:0000256" key="1">
    <source>
        <dbReference type="SAM" id="Coils"/>
    </source>
</evidence>
<evidence type="ECO:0000313" key="3">
    <source>
        <dbReference type="EMBL" id="DAZ96927.1"/>
    </source>
</evidence>
<sequence>MCFRIRDQVLSDDALCQCHRCDRWRRALCCAWTQPGRWSAETLARDGREAGTGSPRRPSFRQALDSLRGDRPAQRASANHPPPSAAVAPSVSSSPALASNDKIQQFLLNASSDSQLSDYVERKLRQSSQRRTRHRPTAMEPPPSLSASSRSSLHSTAQDLEDSILNKAGDLTMSLAERNLAEVEKLRLSQRLREVNNVLNGFLPFQHSFLSRSQEQPSPTRTAAHKSDADAAASTDVDEDDDDELPVMIAKKVTVKAKPVSDVEMQPIRQEQPPILRERRATEEPLEPPSAVREALEESVASISLEDSLPAFSEPVRKLQQLKASLEASKPMSPTRKAEPRLMSRDGHGAVSNRTSAAVASGAPKRSALHQQLIDKTIRHKRNDILSHAFVRWRRGLRVQTQRRSTKAHQSTQLHTRLSLLRRNQIFYRWKTHADMKTQVRSSRLDAFELRMRTRALAMAWNAWRREHWRWRCQSHALRAITGTMNAKQLARAFDRWQRQCRAEMHLRALASQREHGSQRMQRRMDAVAARHYDHHVLRQQQQRVLRAWHQLVAVRRRQRVALRRMMLRWINRKALRAWRRWREHVACAAHGEVLRRNHVQELTTVRQQQAQVHAAYVDNLKQQHDQQLREVELTAKQQHSQLQQRIENERKLREQQRAEHLQQVTQGYQQTLEQYLEQAVTKVGFQLLALSTQMDQQIANISAVVEQLLQDADTNLAAARFRAASLLVESTLEQKMTHASARVQLQEELVLLLAAAASTAKSRDWTETRKPREWSDNARFLHDMLDQRLQRLLQLHLAVAKVAAAVSEVKVDPRKLENGQYLAETMFTRERVHVDEMVRLLQQRSHVQPSGPTAPRGA</sequence>
<organism evidence="3 4">
    <name type="scientific">Lagenidium giganteum</name>
    <dbReference type="NCBI Taxonomy" id="4803"/>
    <lineage>
        <taxon>Eukaryota</taxon>
        <taxon>Sar</taxon>
        <taxon>Stramenopiles</taxon>
        <taxon>Oomycota</taxon>
        <taxon>Peronosporomycetes</taxon>
        <taxon>Pythiales</taxon>
        <taxon>Pythiaceae</taxon>
    </lineage>
</organism>
<feature type="region of interest" description="Disordered" evidence="2">
    <location>
        <begin position="211"/>
        <end position="242"/>
    </location>
</feature>
<reference evidence="3" key="2">
    <citation type="journal article" date="2023" name="Microbiol Resour">
        <title>Decontamination and Annotation of the Draft Genome Sequence of the Oomycete Lagenidium giganteum ARSEF 373.</title>
        <authorList>
            <person name="Morgan W.R."/>
            <person name="Tartar A."/>
        </authorList>
    </citation>
    <scope>NUCLEOTIDE SEQUENCE</scope>
    <source>
        <strain evidence="3">ARSEF 373</strain>
    </source>
</reference>
<evidence type="ECO:0000256" key="2">
    <source>
        <dbReference type="SAM" id="MobiDB-lite"/>
    </source>
</evidence>
<feature type="compositionally biased region" description="Polar residues" evidence="2">
    <location>
        <begin position="211"/>
        <end position="221"/>
    </location>
</feature>
<feature type="compositionally biased region" description="Low complexity" evidence="2">
    <location>
        <begin position="85"/>
        <end position="95"/>
    </location>
</feature>
<gene>
    <name evidence="3" type="ORF">N0F65_012030</name>
</gene>
<accession>A0AAV2YUM9</accession>
<protein>
    <submittedName>
        <fullName evidence="3">Uncharacterized protein</fullName>
    </submittedName>
</protein>
<keyword evidence="1" id="KW-0175">Coiled coil</keyword>